<keyword evidence="5" id="KW-1185">Reference proteome</keyword>
<dbReference type="EMBL" id="QJNU01000634">
    <property type="protein sequence ID" value="RYO91417.1"/>
    <property type="molecule type" value="Genomic_DNA"/>
</dbReference>
<feature type="signal peptide" evidence="3">
    <location>
        <begin position="1"/>
        <end position="24"/>
    </location>
</feature>
<accession>A0A4Q4T190</accession>
<dbReference type="OrthoDB" id="2426396at2759"/>
<dbReference type="Proteomes" id="UP000293360">
    <property type="component" value="Unassembled WGS sequence"/>
</dbReference>
<evidence type="ECO:0000256" key="3">
    <source>
        <dbReference type="SAM" id="SignalP"/>
    </source>
</evidence>
<keyword evidence="2" id="KW-0472">Membrane</keyword>
<evidence type="ECO:0000313" key="5">
    <source>
        <dbReference type="Proteomes" id="UP000293360"/>
    </source>
</evidence>
<evidence type="ECO:0008006" key="6">
    <source>
        <dbReference type="Google" id="ProtNLM"/>
    </source>
</evidence>
<name>A0A4Q4T190_9PEZI</name>
<keyword evidence="2" id="KW-1133">Transmembrane helix</keyword>
<sequence length="435" mass="43861">MQLPAALLSLPPSLLLLVAAQIQAQELPTAIKKMSLDAGEKLFPDHYAFAPLLPLGARSPLAPPFAASEDDELLPPSSNDTTAAAAALPFRAPFPVHYDYYHHPRQRRHGGVGVDLYEKAGDVLARLRGRQFACPRDTAPCDNIGQPNYCCEAGAVCFEVSDAPAAGNVGCCPEARNCDGGVGDCGGGSTACPAEVGGGCCIAGFVCAEVGCVASSVSVITQTTTTPSPTTETQTPSPTTTTATTNTGGGALPPVRPTSSGSAPSSSPSDPDRTTPPPTTTRTPSSSSPSSDYCPTGFYACVASAGGGCCRTGRDCATTSCPPPPAMTTITNDDATVVVPAGTDAPPTGDGASEDQDQAQCAGGWFLCAEDEGGPVPGCCPEGYGCGTASCTLAQPSATDIVQKQMPGSAGARWGVPTVWGVLAAAGAGVWVVLF</sequence>
<feature type="compositionally biased region" description="Low complexity" evidence="1">
    <location>
        <begin position="280"/>
        <end position="292"/>
    </location>
</feature>
<protein>
    <recommendedName>
        <fullName evidence="6">Granulins domain-containing protein</fullName>
    </recommendedName>
</protein>
<feature type="region of interest" description="Disordered" evidence="1">
    <location>
        <begin position="223"/>
        <end position="292"/>
    </location>
</feature>
<keyword evidence="2" id="KW-0812">Transmembrane</keyword>
<evidence type="ECO:0000256" key="1">
    <source>
        <dbReference type="SAM" id="MobiDB-lite"/>
    </source>
</evidence>
<feature type="compositionally biased region" description="Low complexity" evidence="1">
    <location>
        <begin position="223"/>
        <end position="246"/>
    </location>
</feature>
<dbReference type="PANTHER" id="PTHR39599:SF2">
    <property type="entry name" value="ANCHORED PROTEIN, PUTATIVE (AFU_ORTHOLOGUE AFUA_1G09650)-RELATED"/>
    <property type="match status" value="1"/>
</dbReference>
<proteinExistence type="predicted"/>
<comment type="caution">
    <text evidence="4">The sequence shown here is derived from an EMBL/GenBank/DDBJ whole genome shotgun (WGS) entry which is preliminary data.</text>
</comment>
<feature type="transmembrane region" description="Helical" evidence="2">
    <location>
        <begin position="414"/>
        <end position="434"/>
    </location>
</feature>
<feature type="compositionally biased region" description="Low complexity" evidence="1">
    <location>
        <begin position="257"/>
        <end position="269"/>
    </location>
</feature>
<evidence type="ECO:0000313" key="4">
    <source>
        <dbReference type="EMBL" id="RYO91417.1"/>
    </source>
</evidence>
<keyword evidence="3" id="KW-0732">Signal</keyword>
<organism evidence="4 5">
    <name type="scientific">Monosporascus ibericus</name>
    <dbReference type="NCBI Taxonomy" id="155417"/>
    <lineage>
        <taxon>Eukaryota</taxon>
        <taxon>Fungi</taxon>
        <taxon>Dikarya</taxon>
        <taxon>Ascomycota</taxon>
        <taxon>Pezizomycotina</taxon>
        <taxon>Sordariomycetes</taxon>
        <taxon>Xylariomycetidae</taxon>
        <taxon>Xylariales</taxon>
        <taxon>Xylariales incertae sedis</taxon>
        <taxon>Monosporascus</taxon>
    </lineage>
</organism>
<evidence type="ECO:0000256" key="2">
    <source>
        <dbReference type="SAM" id="Phobius"/>
    </source>
</evidence>
<dbReference type="PANTHER" id="PTHR39599">
    <property type="entry name" value="GPI-ANCHORED PROTEIN (EUROFUNG)-RELATED-RELATED"/>
    <property type="match status" value="1"/>
</dbReference>
<gene>
    <name evidence="4" type="ORF">DL764_008283</name>
</gene>
<dbReference type="AlphaFoldDB" id="A0A4Q4T190"/>
<feature type="chain" id="PRO_5020535490" description="Granulins domain-containing protein" evidence="3">
    <location>
        <begin position="25"/>
        <end position="435"/>
    </location>
</feature>
<reference evidence="4 5" key="1">
    <citation type="submission" date="2018-06" db="EMBL/GenBank/DDBJ databases">
        <title>Complete Genomes of Monosporascus.</title>
        <authorList>
            <person name="Robinson A.J."/>
            <person name="Natvig D.O."/>
        </authorList>
    </citation>
    <scope>NUCLEOTIDE SEQUENCE [LARGE SCALE GENOMIC DNA]</scope>
    <source>
        <strain evidence="4 5">CBS 110550</strain>
    </source>
</reference>